<dbReference type="Proteomes" id="UP000541426">
    <property type="component" value="Unassembled WGS sequence"/>
</dbReference>
<evidence type="ECO:0000313" key="2">
    <source>
        <dbReference type="Proteomes" id="UP000541426"/>
    </source>
</evidence>
<comment type="caution">
    <text evidence="1">The sequence shown here is derived from an EMBL/GenBank/DDBJ whole genome shotgun (WGS) entry which is preliminary data.</text>
</comment>
<protein>
    <submittedName>
        <fullName evidence="1">Uncharacterized protein</fullName>
    </submittedName>
</protein>
<dbReference type="AlphaFoldDB" id="A0A7W6GSU6"/>
<name>A0A7W6GSU6_9RHOB</name>
<organism evidence="1 2">
    <name type="scientific">Sagittula marina</name>
    <dbReference type="NCBI Taxonomy" id="943940"/>
    <lineage>
        <taxon>Bacteria</taxon>
        <taxon>Pseudomonadati</taxon>
        <taxon>Pseudomonadota</taxon>
        <taxon>Alphaproteobacteria</taxon>
        <taxon>Rhodobacterales</taxon>
        <taxon>Roseobacteraceae</taxon>
        <taxon>Sagittula</taxon>
    </lineage>
</organism>
<accession>A0A7W6GSU6</accession>
<keyword evidence="2" id="KW-1185">Reference proteome</keyword>
<proteinExistence type="predicted"/>
<dbReference type="EMBL" id="JACIEJ010000005">
    <property type="protein sequence ID" value="MBB3986162.1"/>
    <property type="molecule type" value="Genomic_DNA"/>
</dbReference>
<evidence type="ECO:0000313" key="1">
    <source>
        <dbReference type="EMBL" id="MBB3986162.1"/>
    </source>
</evidence>
<gene>
    <name evidence="1" type="ORF">GGQ68_002500</name>
</gene>
<sequence>MRSAVKADVIVVDSHAVARVQLEQMDAACAAVIRRATPPDRVSPEIGVAPARGAMIAEVPREVVHSSSGPRVVRSGPSGFDRVRRGDAFDLMEEQARRAHPEMIRRALADYERREAEGWPKERARHDEAMEKVRAGGGRIRRFRPPAFVAPMFEPPFDGGQVQAGRDYAALTERVASSGVKCASLEALRSGGGGGSGGVSEAVARDMQRLAALHVRIGAGLAKDVVRPSRGGMRSTITVRTLVDDVCLGDRTLAQVLRRHGWADDTRVKAVLRGHLRGALDRMRGYSLAQPKNNV</sequence>
<dbReference type="RefSeq" id="WP_183966313.1">
    <property type="nucleotide sequence ID" value="NZ_BAABBZ010000007.1"/>
</dbReference>
<reference evidence="1 2" key="1">
    <citation type="submission" date="2020-08" db="EMBL/GenBank/DDBJ databases">
        <title>Genomic Encyclopedia of Type Strains, Phase IV (KMG-IV): sequencing the most valuable type-strain genomes for metagenomic binning, comparative biology and taxonomic classification.</title>
        <authorList>
            <person name="Goeker M."/>
        </authorList>
    </citation>
    <scope>NUCLEOTIDE SEQUENCE [LARGE SCALE GENOMIC DNA]</scope>
    <source>
        <strain evidence="1 2">DSM 102235</strain>
    </source>
</reference>